<keyword evidence="4 6" id="KW-1133">Transmembrane helix</keyword>
<gene>
    <name evidence="8" type="ORF">C3Y92_10670</name>
</gene>
<evidence type="ECO:0000256" key="3">
    <source>
        <dbReference type="ARBA" id="ARBA00022692"/>
    </source>
</evidence>
<dbReference type="EMBL" id="CP026538">
    <property type="protein sequence ID" value="QAZ67660.1"/>
    <property type="molecule type" value="Genomic_DNA"/>
</dbReference>
<reference evidence="8 9" key="1">
    <citation type="submission" date="2018-02" db="EMBL/GenBank/DDBJ databases">
        <title>Genome sequence of Desulfovibrio carbinolicus DSM 3852.</title>
        <authorList>
            <person name="Wilbanks E."/>
            <person name="Skennerton C.T."/>
            <person name="Orphan V.J."/>
        </authorList>
    </citation>
    <scope>NUCLEOTIDE SEQUENCE [LARGE SCALE GENOMIC DNA]</scope>
    <source>
        <strain evidence="8 9">DSM 3852</strain>
    </source>
</reference>
<feature type="domain" description="Cardiolipin synthase N-terminal" evidence="7">
    <location>
        <begin position="28"/>
        <end position="69"/>
    </location>
</feature>
<dbReference type="InterPro" id="IPR027379">
    <property type="entry name" value="CLS_N"/>
</dbReference>
<evidence type="ECO:0000256" key="6">
    <source>
        <dbReference type="SAM" id="Phobius"/>
    </source>
</evidence>
<keyword evidence="5 6" id="KW-0472">Membrane</keyword>
<evidence type="ECO:0000313" key="9">
    <source>
        <dbReference type="Proteomes" id="UP000293296"/>
    </source>
</evidence>
<dbReference type="OrthoDB" id="5348497at2"/>
<keyword evidence="2" id="KW-1003">Cell membrane</keyword>
<name>A0A4P6HNN6_9BACT</name>
<accession>A0A4P6HNN6</accession>
<sequence>MILPELPAMTPGQLALFLGLMALPILPNFIAIWHSFYRVFPTHTEKMFWFLLAIFVPVLGGIAYLIWGRKRGHKPS</sequence>
<evidence type="ECO:0000256" key="5">
    <source>
        <dbReference type="ARBA" id="ARBA00023136"/>
    </source>
</evidence>
<evidence type="ECO:0000256" key="1">
    <source>
        <dbReference type="ARBA" id="ARBA00004651"/>
    </source>
</evidence>
<proteinExistence type="predicted"/>
<dbReference type="GO" id="GO:0005886">
    <property type="term" value="C:plasma membrane"/>
    <property type="evidence" value="ECO:0007669"/>
    <property type="project" value="UniProtKB-SubCell"/>
</dbReference>
<comment type="subcellular location">
    <subcellularLocation>
        <location evidence="1">Cell membrane</location>
        <topology evidence="1">Multi-pass membrane protein</topology>
    </subcellularLocation>
</comment>
<feature type="transmembrane region" description="Helical" evidence="6">
    <location>
        <begin position="48"/>
        <end position="67"/>
    </location>
</feature>
<dbReference type="Proteomes" id="UP000293296">
    <property type="component" value="Chromosome"/>
</dbReference>
<evidence type="ECO:0000256" key="2">
    <source>
        <dbReference type="ARBA" id="ARBA00022475"/>
    </source>
</evidence>
<dbReference type="RefSeq" id="WP_129352432.1">
    <property type="nucleotide sequence ID" value="NZ_CP026538.1"/>
</dbReference>
<evidence type="ECO:0000259" key="7">
    <source>
        <dbReference type="Pfam" id="PF13396"/>
    </source>
</evidence>
<evidence type="ECO:0000313" key="8">
    <source>
        <dbReference type="EMBL" id="QAZ67660.1"/>
    </source>
</evidence>
<organism evidence="8 9">
    <name type="scientific">Solidesulfovibrio carbinolicus</name>
    <dbReference type="NCBI Taxonomy" id="296842"/>
    <lineage>
        <taxon>Bacteria</taxon>
        <taxon>Pseudomonadati</taxon>
        <taxon>Thermodesulfobacteriota</taxon>
        <taxon>Desulfovibrionia</taxon>
        <taxon>Desulfovibrionales</taxon>
        <taxon>Desulfovibrionaceae</taxon>
        <taxon>Solidesulfovibrio</taxon>
    </lineage>
</organism>
<evidence type="ECO:0000256" key="4">
    <source>
        <dbReference type="ARBA" id="ARBA00022989"/>
    </source>
</evidence>
<keyword evidence="3 6" id="KW-0812">Transmembrane</keyword>
<keyword evidence="9" id="KW-1185">Reference proteome</keyword>
<dbReference type="KEGG" id="dcb:C3Y92_10670"/>
<protein>
    <recommendedName>
        <fullName evidence="7">Cardiolipin synthase N-terminal domain-containing protein</fullName>
    </recommendedName>
</protein>
<dbReference type="AlphaFoldDB" id="A0A4P6HNN6"/>
<dbReference type="Pfam" id="PF13396">
    <property type="entry name" value="PLDc_N"/>
    <property type="match status" value="1"/>
</dbReference>
<feature type="transmembrane region" description="Helical" evidence="6">
    <location>
        <begin position="12"/>
        <end position="36"/>
    </location>
</feature>